<reference evidence="2" key="1">
    <citation type="journal article" date="2012" name="Proc. Natl. Acad. Sci. U.S.A.">
        <title>Antigenic diversity is generated by distinct evolutionary mechanisms in African trypanosome species.</title>
        <authorList>
            <person name="Jackson A.P."/>
            <person name="Berry A."/>
            <person name="Aslett M."/>
            <person name="Allison H.C."/>
            <person name="Burton P."/>
            <person name="Vavrova-Anderson J."/>
            <person name="Brown R."/>
            <person name="Browne H."/>
            <person name="Corton N."/>
            <person name="Hauser H."/>
            <person name="Gamble J."/>
            <person name="Gilderthorp R."/>
            <person name="Marcello L."/>
            <person name="McQuillan J."/>
            <person name="Otto T.D."/>
            <person name="Quail M.A."/>
            <person name="Sanders M.J."/>
            <person name="van Tonder A."/>
            <person name="Ginger M.L."/>
            <person name="Field M.C."/>
            <person name="Barry J.D."/>
            <person name="Hertz-Fowler C."/>
            <person name="Berriman M."/>
        </authorList>
    </citation>
    <scope>NUCLEOTIDE SEQUENCE</scope>
    <source>
        <strain evidence="2">IL3000</strain>
    </source>
</reference>
<protein>
    <submittedName>
        <fullName evidence="2">Uncharacterized protein TCIL3000_3_210</fullName>
    </submittedName>
</protein>
<feature type="compositionally biased region" description="Polar residues" evidence="1">
    <location>
        <begin position="10"/>
        <end position="21"/>
    </location>
</feature>
<organism evidence="2">
    <name type="scientific">Trypanosoma congolense (strain IL3000)</name>
    <dbReference type="NCBI Taxonomy" id="1068625"/>
    <lineage>
        <taxon>Eukaryota</taxon>
        <taxon>Discoba</taxon>
        <taxon>Euglenozoa</taxon>
        <taxon>Kinetoplastea</taxon>
        <taxon>Metakinetoplastina</taxon>
        <taxon>Trypanosomatida</taxon>
        <taxon>Trypanosomatidae</taxon>
        <taxon>Trypanosoma</taxon>
        <taxon>Nannomonas</taxon>
    </lineage>
</organism>
<proteinExistence type="predicted"/>
<evidence type="ECO:0000313" key="2">
    <source>
        <dbReference type="EMBL" id="CCC89608.1"/>
    </source>
</evidence>
<dbReference type="VEuPathDB" id="TriTrypDB:TcIL3000_3_210"/>
<dbReference type="AlphaFoldDB" id="G0UJQ4"/>
<evidence type="ECO:0000256" key="1">
    <source>
        <dbReference type="SAM" id="MobiDB-lite"/>
    </source>
</evidence>
<feature type="region of interest" description="Disordered" evidence="1">
    <location>
        <begin position="1"/>
        <end position="24"/>
    </location>
</feature>
<gene>
    <name evidence="2" type="ORF">TCIL3000_3_210</name>
</gene>
<dbReference type="EMBL" id="HE575316">
    <property type="protein sequence ID" value="CCC89608.1"/>
    <property type="molecule type" value="Genomic_DNA"/>
</dbReference>
<accession>G0UJQ4</accession>
<name>G0UJQ4_TRYCI</name>
<sequence length="150" mass="16790">MDEGDKLHESPNTAASETGSPIRNDHLDDIIRDLSMPLELWAPGSSWCMRKRTPAEASNSCDINLLMDLGRRSSQIHLGHLIYCQDIQLMKTQSSYDNYRAGMKELLKKSSPPPSTGQENGPSDVGVLLVRDHKGRLQNCEAPTRWARKC</sequence>